<feature type="compositionally biased region" description="Basic and acidic residues" evidence="1">
    <location>
        <begin position="160"/>
        <end position="182"/>
    </location>
</feature>
<reference evidence="3" key="1">
    <citation type="journal article" date="2020" name="Stud. Mycol.">
        <title>101 Dothideomycetes genomes: a test case for predicting lifestyles and emergence of pathogens.</title>
        <authorList>
            <person name="Haridas S."/>
            <person name="Albert R."/>
            <person name="Binder M."/>
            <person name="Bloem J."/>
            <person name="Labutti K."/>
            <person name="Salamov A."/>
            <person name="Andreopoulos B."/>
            <person name="Baker S."/>
            <person name="Barry K."/>
            <person name="Bills G."/>
            <person name="Bluhm B."/>
            <person name="Cannon C."/>
            <person name="Castanera R."/>
            <person name="Culley D."/>
            <person name="Daum C."/>
            <person name="Ezra D."/>
            <person name="Gonzalez J."/>
            <person name="Henrissat B."/>
            <person name="Kuo A."/>
            <person name="Liang C."/>
            <person name="Lipzen A."/>
            <person name="Lutzoni F."/>
            <person name="Magnuson J."/>
            <person name="Mondo S."/>
            <person name="Nolan M."/>
            <person name="Ohm R."/>
            <person name="Pangilinan J."/>
            <person name="Park H.-J."/>
            <person name="Ramirez L."/>
            <person name="Alfaro M."/>
            <person name="Sun H."/>
            <person name="Tritt A."/>
            <person name="Yoshinaga Y."/>
            <person name="Zwiers L.-H."/>
            <person name="Turgeon B."/>
            <person name="Goodwin S."/>
            <person name="Spatafora J."/>
            <person name="Crous P."/>
            <person name="Grigoriev I."/>
        </authorList>
    </citation>
    <scope>NUCLEOTIDE SEQUENCE</scope>
    <source>
        <strain evidence="3">CBS 627.86</strain>
    </source>
</reference>
<keyword evidence="2" id="KW-1133">Transmembrane helix</keyword>
<feature type="region of interest" description="Disordered" evidence="1">
    <location>
        <begin position="143"/>
        <end position="237"/>
    </location>
</feature>
<dbReference type="AlphaFoldDB" id="A0A6A5ZBT2"/>
<feature type="region of interest" description="Disordered" evidence="1">
    <location>
        <begin position="630"/>
        <end position="694"/>
    </location>
</feature>
<protein>
    <submittedName>
        <fullName evidence="3">Uncharacterized protein</fullName>
    </submittedName>
</protein>
<evidence type="ECO:0000313" key="4">
    <source>
        <dbReference type="Proteomes" id="UP000799770"/>
    </source>
</evidence>
<accession>A0A6A5ZBT2</accession>
<gene>
    <name evidence="3" type="ORF">BDV96DRAFT_645708</name>
</gene>
<feature type="transmembrane region" description="Helical" evidence="2">
    <location>
        <begin position="55"/>
        <end position="86"/>
    </location>
</feature>
<dbReference type="EMBL" id="ML977321">
    <property type="protein sequence ID" value="KAF2116383.1"/>
    <property type="molecule type" value="Genomic_DNA"/>
</dbReference>
<feature type="compositionally biased region" description="Acidic residues" evidence="1">
    <location>
        <begin position="146"/>
        <end position="158"/>
    </location>
</feature>
<name>A0A6A5ZBT2_9PLEO</name>
<evidence type="ECO:0000256" key="1">
    <source>
        <dbReference type="SAM" id="MobiDB-lite"/>
    </source>
</evidence>
<keyword evidence="4" id="KW-1185">Reference proteome</keyword>
<feature type="compositionally biased region" description="Polar residues" evidence="1">
    <location>
        <begin position="677"/>
        <end position="694"/>
    </location>
</feature>
<keyword evidence="2" id="KW-0812">Transmembrane</keyword>
<dbReference type="Proteomes" id="UP000799770">
    <property type="component" value="Unassembled WGS sequence"/>
</dbReference>
<proteinExistence type="predicted"/>
<feature type="compositionally biased region" description="Polar residues" evidence="1">
    <location>
        <begin position="659"/>
        <end position="670"/>
    </location>
</feature>
<evidence type="ECO:0000256" key="2">
    <source>
        <dbReference type="SAM" id="Phobius"/>
    </source>
</evidence>
<feature type="compositionally biased region" description="Acidic residues" evidence="1">
    <location>
        <begin position="196"/>
        <end position="205"/>
    </location>
</feature>
<sequence length="966" mass="109211">MAAHINALFAELSKAIVESFVPHLHLFKGAAPPPVNYEVAAAVARLDELTTVGRLVLFLNIYLLCYLIAGALQHPVLHLVIMGLLFAGPKLSTCCAWIENDWAVTEHSKYPSSISTTSDRQEQPIQFTFMGQIHEVPSNVSTIIFDDSDSDSDSDTEFYQDNKDELETEQKSKPASEKKASSTEEQIPTPGRSNTNDDDDNVGGDDNEHQIGDWHDDDADPEVSSSNPSVHGSDGKHRLVKINIQLLRKRQHKRAHRAEPDARNLADEFADLNAMIQLLTEGKYLHSIDDFLYKNRANWMRVDSENRNCLMQGLTNIFFQRYGMSTHFMEDINTAHGNFVRGLSGRYMPPMQTELQAWELNKYSYEYRWYFLTQNDATDTIRINDTTCYPLEYVQGFRKLATGELGDEVVKVRADLSNEESCDSFEQMIEWSSPAAYESYEELLRASQEPVAPCIWNDHLIDRRGWDYKAHLPEDEEDDLEQNLAGQDAVVDDLDGLDALQNVDSPEPIANVLAKQFAFDSAYGSGGRHAPERIERYRHDKHLQYCKPLLFTNLCPRRQRVSPFIAIAGTMDQSNGGVEPHVHRVPSAPMFEITVSHNEQTFSINFDRCETNQFTRGLVDILQGLAQQSGAVSDSQDPEVAFRAASQDEPRTGVASRGHTPNSIYQSSEQTSKDTAADTSASPNSTASTLSSNHTRSSLYGSLLKNVSQIKDIRHKQLELEELTPASEAAQGRIVPPSYDQDVETPGLEECNSNLVSSKLNVAEFCSARATKWAPSGCLTYDVSENIGFHWGYLDMGNWVRYEQAFLERNNSAIAEIWDELPDEQAECTIQLTDRDLFYVRHVVGKGFDLDLIAHALYYGEVDIKDAFVEWTQLPYKVRVPWVETVGTLEEAYTKAELLVKQFRMVRAASCGSEGFMTKEAEEELNKDSLDRFWHDCSSYGEDYHEHEPKDYDKEFGEAKIDYIRD</sequence>
<keyword evidence="2" id="KW-0472">Membrane</keyword>
<organism evidence="3 4">
    <name type="scientific">Lophiotrema nucula</name>
    <dbReference type="NCBI Taxonomy" id="690887"/>
    <lineage>
        <taxon>Eukaryota</taxon>
        <taxon>Fungi</taxon>
        <taxon>Dikarya</taxon>
        <taxon>Ascomycota</taxon>
        <taxon>Pezizomycotina</taxon>
        <taxon>Dothideomycetes</taxon>
        <taxon>Pleosporomycetidae</taxon>
        <taxon>Pleosporales</taxon>
        <taxon>Lophiotremataceae</taxon>
        <taxon>Lophiotrema</taxon>
    </lineage>
</organism>
<evidence type="ECO:0000313" key="3">
    <source>
        <dbReference type="EMBL" id="KAF2116383.1"/>
    </source>
</evidence>